<evidence type="ECO:0000259" key="7">
    <source>
        <dbReference type="Pfam" id="PF01061"/>
    </source>
</evidence>
<evidence type="ECO:0000256" key="5">
    <source>
        <dbReference type="ARBA" id="ARBA00023136"/>
    </source>
</evidence>
<dbReference type="Pfam" id="PF01061">
    <property type="entry name" value="ABC2_membrane"/>
    <property type="match status" value="1"/>
</dbReference>
<gene>
    <name evidence="8" type="ORF">AB6713_13960</name>
</gene>
<dbReference type="PRINTS" id="PR00164">
    <property type="entry name" value="ABC2TRNSPORT"/>
</dbReference>
<comment type="similarity">
    <text evidence="2">Belongs to the ABC-2 integral membrane protein family.</text>
</comment>
<comment type="caution">
    <text evidence="8">The sequence shown here is derived from an EMBL/GenBank/DDBJ whole genome shotgun (WGS) entry which is preliminary data.</text>
</comment>
<feature type="transmembrane region" description="Helical" evidence="6">
    <location>
        <begin position="179"/>
        <end position="199"/>
    </location>
</feature>
<organism evidence="8 9">
    <name type="scientific">Luteimonas salinilitoris</name>
    <dbReference type="NCBI Taxonomy" id="3237697"/>
    <lineage>
        <taxon>Bacteria</taxon>
        <taxon>Pseudomonadati</taxon>
        <taxon>Pseudomonadota</taxon>
        <taxon>Gammaproteobacteria</taxon>
        <taxon>Lysobacterales</taxon>
        <taxon>Lysobacteraceae</taxon>
        <taxon>Luteimonas</taxon>
    </lineage>
</organism>
<keyword evidence="9" id="KW-1185">Reference proteome</keyword>
<dbReference type="RefSeq" id="WP_370561780.1">
    <property type="nucleotide sequence ID" value="NZ_JBFWIB010000001.1"/>
</dbReference>
<feature type="transmembrane region" description="Helical" evidence="6">
    <location>
        <begin position="37"/>
        <end position="56"/>
    </location>
</feature>
<sequence>MDVIIDTVAPSASAPRWRSYVLEARCESLRLLREPMYVLPTLLFPALFYLLFAVLLGGGRGPAGAQLLAGYGAFGVIGAGLFGFGVTTALDRAQGFLQLKRALPVPPGAWLLARMAMSMLFAAMVTLLLMALAATLAGVALPATRWALLLTVNVLGVLPFCALGMYLGTLVSGNAAPALINLLFLPMSFLSGLLLPLAVLPDILARLAPTWPAYHFGQVALKVVDGDVGGSLWLHLAVLALVTLACFLLARRRLASVG</sequence>
<evidence type="ECO:0000256" key="6">
    <source>
        <dbReference type="SAM" id="Phobius"/>
    </source>
</evidence>
<dbReference type="PANTHER" id="PTHR43229:SF3">
    <property type="entry name" value="ABC-TYPE MULTIDRUG TRANSPORT SYSTEM, PERMEASE COMPONENT"/>
    <property type="match status" value="1"/>
</dbReference>
<feature type="transmembrane region" description="Helical" evidence="6">
    <location>
        <begin position="111"/>
        <end position="140"/>
    </location>
</feature>
<dbReference type="EMBL" id="JBFWIC010000020">
    <property type="protein sequence ID" value="MEZ0475706.1"/>
    <property type="molecule type" value="Genomic_DNA"/>
</dbReference>
<protein>
    <submittedName>
        <fullName evidence="8">ABC transporter permease</fullName>
    </submittedName>
</protein>
<name>A0ABV4HSG7_9GAMM</name>
<proteinExistence type="inferred from homology"/>
<feature type="transmembrane region" description="Helical" evidence="6">
    <location>
        <begin position="146"/>
        <end position="167"/>
    </location>
</feature>
<evidence type="ECO:0000256" key="3">
    <source>
        <dbReference type="ARBA" id="ARBA00022692"/>
    </source>
</evidence>
<dbReference type="PIRSF" id="PIRSF006648">
    <property type="entry name" value="DrrB"/>
    <property type="match status" value="1"/>
</dbReference>
<evidence type="ECO:0000256" key="2">
    <source>
        <dbReference type="ARBA" id="ARBA00007783"/>
    </source>
</evidence>
<reference evidence="8 9" key="1">
    <citation type="submission" date="2024-07" db="EMBL/GenBank/DDBJ databases">
        <title>Luteimonas salilacus sp. nov., isolated from the shore soil of Salt Lake in Tibet of China.</title>
        <authorList>
            <person name="Zhang X."/>
            <person name="Li A."/>
        </authorList>
    </citation>
    <scope>NUCLEOTIDE SEQUENCE [LARGE SCALE GENOMIC DNA]</scope>
    <source>
        <strain evidence="8 9">B3-2-R+30</strain>
    </source>
</reference>
<feature type="transmembrane region" description="Helical" evidence="6">
    <location>
        <begin position="68"/>
        <end position="90"/>
    </location>
</feature>
<evidence type="ECO:0000313" key="9">
    <source>
        <dbReference type="Proteomes" id="UP001566331"/>
    </source>
</evidence>
<dbReference type="InterPro" id="IPR000412">
    <property type="entry name" value="ABC_2_transport"/>
</dbReference>
<keyword evidence="5 6" id="KW-0472">Membrane</keyword>
<dbReference type="InterPro" id="IPR051784">
    <property type="entry name" value="Nod_factor_ABC_transporter"/>
</dbReference>
<dbReference type="PANTHER" id="PTHR43229">
    <property type="entry name" value="NODULATION PROTEIN J"/>
    <property type="match status" value="1"/>
</dbReference>
<dbReference type="InterPro" id="IPR013525">
    <property type="entry name" value="ABC2_TM"/>
</dbReference>
<keyword evidence="4 6" id="KW-1133">Transmembrane helix</keyword>
<comment type="subcellular location">
    <subcellularLocation>
        <location evidence="1">Membrane</location>
        <topology evidence="1">Multi-pass membrane protein</topology>
    </subcellularLocation>
</comment>
<feature type="domain" description="ABC-2 type transporter transmembrane" evidence="7">
    <location>
        <begin position="27"/>
        <end position="217"/>
    </location>
</feature>
<feature type="transmembrane region" description="Helical" evidence="6">
    <location>
        <begin position="232"/>
        <end position="250"/>
    </location>
</feature>
<keyword evidence="3 6" id="KW-0812">Transmembrane</keyword>
<evidence type="ECO:0000313" key="8">
    <source>
        <dbReference type="EMBL" id="MEZ0475706.1"/>
    </source>
</evidence>
<evidence type="ECO:0000256" key="4">
    <source>
        <dbReference type="ARBA" id="ARBA00022989"/>
    </source>
</evidence>
<evidence type="ECO:0000256" key="1">
    <source>
        <dbReference type="ARBA" id="ARBA00004141"/>
    </source>
</evidence>
<dbReference type="Proteomes" id="UP001566331">
    <property type="component" value="Unassembled WGS sequence"/>
</dbReference>
<accession>A0ABV4HSG7</accession>